<comment type="caution">
    <text evidence="8">The sequence shown here is derived from an EMBL/GenBank/DDBJ whole genome shotgun (WGS) entry which is preliminary data.</text>
</comment>
<dbReference type="GO" id="GO:0003735">
    <property type="term" value="F:structural constituent of ribosome"/>
    <property type="evidence" value="ECO:0007669"/>
    <property type="project" value="InterPro"/>
</dbReference>
<reference evidence="8 9" key="1">
    <citation type="journal article" date="2015" name="Nature">
        <title>rRNA introns, odd ribosomes, and small enigmatic genomes across a large radiation of phyla.</title>
        <authorList>
            <person name="Brown C.T."/>
            <person name="Hug L.A."/>
            <person name="Thomas B.C."/>
            <person name="Sharon I."/>
            <person name="Castelle C.J."/>
            <person name="Singh A."/>
            <person name="Wilkins M.J."/>
            <person name="Williams K.H."/>
            <person name="Banfield J.F."/>
        </authorList>
    </citation>
    <scope>NUCLEOTIDE SEQUENCE [LARGE SCALE GENOMIC DNA]</scope>
</reference>
<dbReference type="NCBIfam" id="TIGR01029">
    <property type="entry name" value="rpsG_bact"/>
    <property type="match status" value="1"/>
</dbReference>
<dbReference type="PATRIC" id="fig|1618353.3.peg.89"/>
<dbReference type="GO" id="GO:0000049">
    <property type="term" value="F:tRNA binding"/>
    <property type="evidence" value="ECO:0007669"/>
    <property type="project" value="UniProtKB-UniRule"/>
</dbReference>
<comment type="function">
    <text evidence="6">One of the primary rRNA binding proteins, it binds directly to 16S rRNA where it nucleates assembly of the head domain of the 30S subunit. Is located at the subunit interface close to the decoding center, probably blocks exit of the E-site tRNA.</text>
</comment>
<name>A0A0G1S6I8_9BACT</name>
<dbReference type="EMBL" id="LCNV01000002">
    <property type="protein sequence ID" value="KKU65011.1"/>
    <property type="molecule type" value="Genomic_DNA"/>
</dbReference>
<keyword evidence="2 6" id="KW-0699">rRNA-binding</keyword>
<dbReference type="Gene3D" id="1.10.455.10">
    <property type="entry name" value="Ribosomal protein S7 domain"/>
    <property type="match status" value="1"/>
</dbReference>
<evidence type="ECO:0000256" key="3">
    <source>
        <dbReference type="ARBA" id="ARBA00022884"/>
    </source>
</evidence>
<dbReference type="CDD" id="cd14869">
    <property type="entry name" value="uS7_Bacteria"/>
    <property type="match status" value="1"/>
</dbReference>
<sequence length="158" mass="17619">MRSKPAPIRALDPDPVYGHLLVTKLINRLMRHGKKSVARKQVYRALELLKTKTGQEPLQAFLTALDNISPQMEVRARRIGGAAYQVPSPVRGPRKDSLAIRWLIAAADARSNSEFHSMGEKLAAELTEALNNSGGAIKKKLDTHRMAEANKAFAHFRW</sequence>
<dbReference type="Pfam" id="PF00177">
    <property type="entry name" value="Ribosomal_S7"/>
    <property type="match status" value="1"/>
</dbReference>
<dbReference type="SUPFAM" id="SSF47973">
    <property type="entry name" value="Ribosomal protein S7"/>
    <property type="match status" value="1"/>
</dbReference>
<dbReference type="PANTHER" id="PTHR11205">
    <property type="entry name" value="RIBOSOMAL PROTEIN S7"/>
    <property type="match status" value="1"/>
</dbReference>
<dbReference type="AlphaFoldDB" id="A0A0G1S6I8"/>
<evidence type="ECO:0000313" key="9">
    <source>
        <dbReference type="Proteomes" id="UP000034364"/>
    </source>
</evidence>
<dbReference type="HAMAP" id="MF_00480_B">
    <property type="entry name" value="Ribosomal_uS7_B"/>
    <property type="match status" value="1"/>
</dbReference>
<protein>
    <recommendedName>
        <fullName evidence="6">Small ribosomal subunit protein uS7</fullName>
    </recommendedName>
</protein>
<keyword evidence="5 6" id="KW-0687">Ribonucleoprotein</keyword>
<organism evidence="8 9">
    <name type="scientific">Candidatus Amesbacteria bacterium GW2011_GWA1_47_16</name>
    <dbReference type="NCBI Taxonomy" id="1618353"/>
    <lineage>
        <taxon>Bacteria</taxon>
        <taxon>Candidatus Amesiibacteriota</taxon>
    </lineage>
</organism>
<dbReference type="PIRSF" id="PIRSF002122">
    <property type="entry name" value="RPS7p_RPS7a_RPS5e_RPS7o"/>
    <property type="match status" value="1"/>
</dbReference>
<dbReference type="GO" id="GO:0006412">
    <property type="term" value="P:translation"/>
    <property type="evidence" value="ECO:0007669"/>
    <property type="project" value="UniProtKB-UniRule"/>
</dbReference>
<evidence type="ECO:0000256" key="6">
    <source>
        <dbReference type="HAMAP-Rule" id="MF_00480"/>
    </source>
</evidence>
<accession>A0A0G1S6I8</accession>
<dbReference type="InterPro" id="IPR005717">
    <property type="entry name" value="Ribosomal_uS7_bac/org-type"/>
</dbReference>
<dbReference type="FunFam" id="1.10.455.10:FF:000001">
    <property type="entry name" value="30S ribosomal protein S7"/>
    <property type="match status" value="1"/>
</dbReference>
<comment type="subunit">
    <text evidence="6">Part of the 30S ribosomal subunit. Contacts proteins S9 and S11.</text>
</comment>
<evidence type="ECO:0000259" key="7">
    <source>
        <dbReference type="Pfam" id="PF00177"/>
    </source>
</evidence>
<dbReference type="InterPro" id="IPR023798">
    <property type="entry name" value="Ribosomal_uS7_dom"/>
</dbReference>
<dbReference type="GO" id="GO:0015935">
    <property type="term" value="C:small ribosomal subunit"/>
    <property type="evidence" value="ECO:0007669"/>
    <property type="project" value="InterPro"/>
</dbReference>
<gene>
    <name evidence="6" type="primary">rpsG</name>
    <name evidence="8" type="ORF">UX87_C0002G0033</name>
</gene>
<comment type="similarity">
    <text evidence="1 6">Belongs to the universal ribosomal protein uS7 family.</text>
</comment>
<feature type="domain" description="Small ribosomal subunit protein uS7" evidence="7">
    <location>
        <begin position="2"/>
        <end position="151"/>
    </location>
</feature>
<evidence type="ECO:0000256" key="5">
    <source>
        <dbReference type="ARBA" id="ARBA00023274"/>
    </source>
</evidence>
<evidence type="ECO:0000256" key="2">
    <source>
        <dbReference type="ARBA" id="ARBA00022730"/>
    </source>
</evidence>
<evidence type="ECO:0000313" key="8">
    <source>
        <dbReference type="EMBL" id="KKU65011.1"/>
    </source>
</evidence>
<dbReference type="Proteomes" id="UP000034364">
    <property type="component" value="Unassembled WGS sequence"/>
</dbReference>
<evidence type="ECO:0000256" key="1">
    <source>
        <dbReference type="ARBA" id="ARBA00007151"/>
    </source>
</evidence>
<keyword evidence="3 6" id="KW-0694">RNA-binding</keyword>
<keyword evidence="4 6" id="KW-0689">Ribosomal protein</keyword>
<dbReference type="InterPro" id="IPR000235">
    <property type="entry name" value="Ribosomal_uS7"/>
</dbReference>
<proteinExistence type="inferred from homology"/>
<evidence type="ECO:0000256" key="4">
    <source>
        <dbReference type="ARBA" id="ARBA00022980"/>
    </source>
</evidence>
<keyword evidence="6" id="KW-0820">tRNA-binding</keyword>
<dbReference type="InterPro" id="IPR036823">
    <property type="entry name" value="Ribosomal_uS7_dom_sf"/>
</dbReference>
<dbReference type="GO" id="GO:0019843">
    <property type="term" value="F:rRNA binding"/>
    <property type="evidence" value="ECO:0007669"/>
    <property type="project" value="UniProtKB-UniRule"/>
</dbReference>